<dbReference type="GO" id="GO:0003677">
    <property type="term" value="F:DNA binding"/>
    <property type="evidence" value="ECO:0007669"/>
    <property type="project" value="UniProtKB-KW"/>
</dbReference>
<comment type="caution">
    <text evidence="5">The sequence shown here is derived from an EMBL/GenBank/DDBJ whole genome shotgun (WGS) entry which is preliminary data.</text>
</comment>
<dbReference type="SUPFAM" id="SSF46785">
    <property type="entry name" value="Winged helix' DNA-binding domain"/>
    <property type="match status" value="1"/>
</dbReference>
<dbReference type="AlphaFoldDB" id="A0A0C2SKY3"/>
<evidence type="ECO:0000256" key="1">
    <source>
        <dbReference type="ARBA" id="ARBA00023015"/>
    </source>
</evidence>
<dbReference type="InterPro" id="IPR036388">
    <property type="entry name" value="WH-like_DNA-bd_sf"/>
</dbReference>
<keyword evidence="3" id="KW-0804">Transcription</keyword>
<dbReference type="Proteomes" id="UP000476820">
    <property type="component" value="Unassembled WGS sequence"/>
</dbReference>
<dbReference type="OrthoDB" id="9799482at2"/>
<dbReference type="InterPro" id="IPR011711">
    <property type="entry name" value="GntR_C"/>
</dbReference>
<dbReference type="InterPro" id="IPR036390">
    <property type="entry name" value="WH_DNA-bd_sf"/>
</dbReference>
<accession>A0A0C2SKY3</accession>
<evidence type="ECO:0000256" key="3">
    <source>
        <dbReference type="ARBA" id="ARBA00023163"/>
    </source>
</evidence>
<keyword evidence="2" id="KW-0238">DNA-binding</keyword>
<evidence type="ECO:0000313" key="8">
    <source>
        <dbReference type="Proteomes" id="UP000476820"/>
    </source>
</evidence>
<dbReference type="SUPFAM" id="SSF48008">
    <property type="entry name" value="GntR ligand-binding domain-like"/>
    <property type="match status" value="1"/>
</dbReference>
<protein>
    <submittedName>
        <fullName evidence="5">FadR family transcriptional regulator</fullName>
    </submittedName>
</protein>
<dbReference type="EMBL" id="SWOV01000008">
    <property type="protein sequence ID" value="NFF87212.1"/>
    <property type="molecule type" value="Genomic_DNA"/>
</dbReference>
<dbReference type="Proteomes" id="UP000473681">
    <property type="component" value="Unassembled WGS sequence"/>
</dbReference>
<reference evidence="7 8" key="1">
    <citation type="submission" date="2019-04" db="EMBL/GenBank/DDBJ databases">
        <title>Genome sequencing of Clostridium botulinum Groups I-IV and Clostridium butyricum.</title>
        <authorList>
            <person name="Brunt J."/>
            <person name="Van Vliet A.H.M."/>
            <person name="Stringer S.C."/>
            <person name="Carter A.T."/>
            <person name="Peck M.W."/>
        </authorList>
    </citation>
    <scope>NUCLEOTIDE SEQUENCE [LARGE SCALE GENOMIC DNA]</scope>
    <source>
        <strain evidence="5 8">1605</strain>
        <strain evidence="6 7">CB-K-33E</strain>
    </source>
</reference>
<evidence type="ECO:0000313" key="5">
    <source>
        <dbReference type="EMBL" id="NFF87212.1"/>
    </source>
</evidence>
<dbReference type="Pfam" id="PF07729">
    <property type="entry name" value="FCD"/>
    <property type="match status" value="1"/>
</dbReference>
<evidence type="ECO:0000313" key="7">
    <source>
        <dbReference type="Proteomes" id="UP000473681"/>
    </source>
</evidence>
<keyword evidence="1" id="KW-0805">Transcription regulation</keyword>
<dbReference type="InterPro" id="IPR000524">
    <property type="entry name" value="Tscrpt_reg_HTH_GntR"/>
</dbReference>
<organism evidence="5 8">
    <name type="scientific">Clostridium botulinum</name>
    <dbReference type="NCBI Taxonomy" id="1491"/>
    <lineage>
        <taxon>Bacteria</taxon>
        <taxon>Bacillati</taxon>
        <taxon>Bacillota</taxon>
        <taxon>Clostridia</taxon>
        <taxon>Eubacteriales</taxon>
        <taxon>Clostridiaceae</taxon>
        <taxon>Clostridium</taxon>
    </lineage>
</organism>
<dbReference type="RefSeq" id="WP_012451115.1">
    <property type="nucleotide sequence ID" value="NZ_CP010520.1"/>
</dbReference>
<evidence type="ECO:0000256" key="2">
    <source>
        <dbReference type="ARBA" id="ARBA00023125"/>
    </source>
</evidence>
<dbReference type="EMBL" id="SWVK01000019">
    <property type="protein sequence ID" value="NFN36090.1"/>
    <property type="molecule type" value="Genomic_DNA"/>
</dbReference>
<dbReference type="Gene3D" id="1.10.10.10">
    <property type="entry name" value="Winged helix-like DNA-binding domain superfamily/Winged helix DNA-binding domain"/>
    <property type="match status" value="1"/>
</dbReference>
<dbReference type="GO" id="GO:0003700">
    <property type="term" value="F:DNA-binding transcription factor activity"/>
    <property type="evidence" value="ECO:0007669"/>
    <property type="project" value="InterPro"/>
</dbReference>
<dbReference type="SMART" id="SM00895">
    <property type="entry name" value="FCD"/>
    <property type="match status" value="1"/>
</dbReference>
<evidence type="ECO:0000259" key="4">
    <source>
        <dbReference type="PROSITE" id="PS50949"/>
    </source>
</evidence>
<dbReference type="PANTHER" id="PTHR43537">
    <property type="entry name" value="TRANSCRIPTIONAL REGULATOR, GNTR FAMILY"/>
    <property type="match status" value="1"/>
</dbReference>
<dbReference type="Gene3D" id="1.20.120.530">
    <property type="entry name" value="GntR ligand-binding domain-like"/>
    <property type="match status" value="1"/>
</dbReference>
<dbReference type="SMART" id="SM00345">
    <property type="entry name" value="HTH_GNTR"/>
    <property type="match status" value="1"/>
</dbReference>
<dbReference type="CDD" id="cd07377">
    <property type="entry name" value="WHTH_GntR"/>
    <property type="match status" value="1"/>
</dbReference>
<proteinExistence type="predicted"/>
<dbReference type="PANTHER" id="PTHR43537:SF43">
    <property type="entry name" value="GNTR-FAMILY TRANSCRIPTIONAL REGULATOR"/>
    <property type="match status" value="1"/>
</dbReference>
<dbReference type="Pfam" id="PF00392">
    <property type="entry name" value="GntR"/>
    <property type="match status" value="1"/>
</dbReference>
<evidence type="ECO:0000313" key="6">
    <source>
        <dbReference type="EMBL" id="NFN36090.1"/>
    </source>
</evidence>
<dbReference type="PROSITE" id="PS50949">
    <property type="entry name" value="HTH_GNTR"/>
    <property type="match status" value="1"/>
</dbReference>
<dbReference type="PRINTS" id="PR00035">
    <property type="entry name" value="HTHGNTR"/>
</dbReference>
<feature type="domain" description="HTH gntR-type" evidence="4">
    <location>
        <begin position="8"/>
        <end position="76"/>
    </location>
</feature>
<gene>
    <name evidence="5" type="ORF">FC774_04885</name>
    <name evidence="6" type="ORF">FDB51_13320</name>
</gene>
<dbReference type="InterPro" id="IPR008920">
    <property type="entry name" value="TF_FadR/GntR_C"/>
</dbReference>
<name>A0A0C2SKY3_CLOBO</name>
<sequence>MFTPIKTPKVYDQVIEQIKFKIKSGELKKGDKLPSEREMAESLCVSRTSIREAIKALEVVGLIESRQGAGNYIKTNFDNSLFEPLSVMFMLQESSLKEMYDLRKTLELECGRLASKNITDNELDHLSAILDRMYEAGTEEESLELDIKFHYLLAKAARNVLLINILEVISQLMDEFIKSSRMQILHTGNSREILLTIHENLVRALKFRNEKQVFNAMLEHFDLIWKAYGYEE</sequence>